<gene>
    <name evidence="2" type="ORF">SAMN02745132_01713</name>
</gene>
<feature type="region of interest" description="Disordered" evidence="1">
    <location>
        <begin position="1"/>
        <end position="69"/>
    </location>
</feature>
<dbReference type="EMBL" id="FUXU01000016">
    <property type="protein sequence ID" value="SKA51897.1"/>
    <property type="molecule type" value="Genomic_DNA"/>
</dbReference>
<keyword evidence="3" id="KW-1185">Reference proteome</keyword>
<dbReference type="AlphaFoldDB" id="A0A1T4UGW0"/>
<accession>A0A1T4UGW0</accession>
<proteinExistence type="predicted"/>
<evidence type="ECO:0000256" key="1">
    <source>
        <dbReference type="SAM" id="MobiDB-lite"/>
    </source>
</evidence>
<evidence type="ECO:0000313" key="3">
    <source>
        <dbReference type="Proteomes" id="UP000190162"/>
    </source>
</evidence>
<dbReference type="Proteomes" id="UP000190162">
    <property type="component" value="Unassembled WGS sequence"/>
</dbReference>
<name>A0A1T4UGW0_9GAMM</name>
<reference evidence="3" key="1">
    <citation type="submission" date="2017-02" db="EMBL/GenBank/DDBJ databases">
        <authorList>
            <person name="Varghese N."/>
            <person name="Submissions S."/>
        </authorList>
    </citation>
    <scope>NUCLEOTIDE SEQUENCE [LARGE SCALE GENOMIC DNA]</scope>
    <source>
        <strain evidence="3">DSM 22720</strain>
    </source>
</reference>
<dbReference type="RefSeq" id="WP_078752106.1">
    <property type="nucleotide sequence ID" value="NZ_FUXU01000016.1"/>
</dbReference>
<dbReference type="OrthoDB" id="6388959at2"/>
<protein>
    <submittedName>
        <fullName evidence="2">Uncharacterized protein</fullName>
    </submittedName>
</protein>
<organism evidence="2 3">
    <name type="scientific">Enterovibrio nigricans DSM 22720</name>
    <dbReference type="NCBI Taxonomy" id="1121868"/>
    <lineage>
        <taxon>Bacteria</taxon>
        <taxon>Pseudomonadati</taxon>
        <taxon>Pseudomonadota</taxon>
        <taxon>Gammaproteobacteria</taxon>
        <taxon>Vibrionales</taxon>
        <taxon>Vibrionaceae</taxon>
        <taxon>Enterovibrio</taxon>
    </lineage>
</organism>
<evidence type="ECO:0000313" key="2">
    <source>
        <dbReference type="EMBL" id="SKA51897.1"/>
    </source>
</evidence>
<sequence length="110" mass="11277">MNIGNVGYSQHAYAKPTPVNQEAKANQAKDVSEGAKQSFEQVAKGVSEGKAANKATEAEGKTSSGVESFTYGALGMDRPDEVKNNDDAAYSAGQVLSALGTIGGLIAVLV</sequence>